<dbReference type="InterPro" id="IPR050090">
    <property type="entry name" value="Tyrosine_recombinase_XerCD"/>
</dbReference>
<dbReference type="PANTHER" id="PTHR30349:SF77">
    <property type="entry name" value="TYROSINE RECOMBINASE XERC"/>
    <property type="match status" value="1"/>
</dbReference>
<keyword evidence="2" id="KW-0963">Cytoplasm</keyword>
<dbReference type="PROSITE" id="PS51898">
    <property type="entry name" value="TYR_RECOMBINASE"/>
    <property type="match status" value="1"/>
</dbReference>
<evidence type="ECO:0000256" key="4">
    <source>
        <dbReference type="ARBA" id="ARBA00022829"/>
    </source>
</evidence>
<proteinExistence type="predicted"/>
<dbReference type="InterPro" id="IPR011010">
    <property type="entry name" value="DNA_brk_join_enz"/>
</dbReference>
<evidence type="ECO:0000256" key="8">
    <source>
        <dbReference type="ARBA" id="ARBA00023306"/>
    </source>
</evidence>
<evidence type="ECO:0000259" key="11">
    <source>
        <dbReference type="PROSITE" id="PS51900"/>
    </source>
</evidence>
<dbReference type="PROSITE" id="PS51900">
    <property type="entry name" value="CB"/>
    <property type="match status" value="1"/>
</dbReference>
<keyword evidence="4" id="KW-0159">Chromosome partition</keyword>
<keyword evidence="12" id="KW-0614">Plasmid</keyword>
<dbReference type="Pfam" id="PF00589">
    <property type="entry name" value="Phage_integrase"/>
    <property type="match status" value="1"/>
</dbReference>
<evidence type="ECO:0000259" key="10">
    <source>
        <dbReference type="PROSITE" id="PS51898"/>
    </source>
</evidence>
<keyword evidence="5" id="KW-0229">DNA integration</keyword>
<evidence type="ECO:0000256" key="2">
    <source>
        <dbReference type="ARBA" id="ARBA00022490"/>
    </source>
</evidence>
<keyword evidence="6 9" id="KW-0238">DNA-binding</keyword>
<name>A0ABY6ZQA7_9BACL</name>
<dbReference type="PANTHER" id="PTHR30349">
    <property type="entry name" value="PHAGE INTEGRASE-RELATED"/>
    <property type="match status" value="1"/>
</dbReference>
<dbReference type="InterPro" id="IPR013762">
    <property type="entry name" value="Integrase-like_cat_sf"/>
</dbReference>
<keyword evidence="7" id="KW-0233">DNA recombination</keyword>
<dbReference type="InterPro" id="IPR004107">
    <property type="entry name" value="Integrase_SAM-like_N"/>
</dbReference>
<dbReference type="InterPro" id="IPR010998">
    <property type="entry name" value="Integrase_recombinase_N"/>
</dbReference>
<evidence type="ECO:0000256" key="6">
    <source>
        <dbReference type="ARBA" id="ARBA00023125"/>
    </source>
</evidence>
<keyword evidence="8" id="KW-0131">Cell cycle</keyword>
<accession>A0ABY6ZQA7</accession>
<sequence length="319" mass="35672">MAELQNVDQELAIVQPDLLDAFAEFLRLDVANGDASADTIRGYKTQVTQWVEWCRGNGINPATATSGDVKSYRLYLVDNGYKATSIAHKLTIIRRFYAAGVDNGLRPDNPAAGVKPPKDKRAQDDFHYLSEVDYTLLLRAVPKTPTEKNLRDKAIIALMGLQGLRTVEIERANIEDLKINGDVVFVLVRGKGHDRVIYLRPDVADILTRYLAERAEVHTHEEGIPMFTACGNRAGGKRISRRGVRQVVDFYLKKADLKRPGISDHALRHTAATLAYKYTQDLRGVQEMLGHADPKTTARYAHVIDRMKNNPALAIQIDL</sequence>
<dbReference type="Gene3D" id="1.10.150.130">
    <property type="match status" value="1"/>
</dbReference>
<feature type="domain" description="Core-binding (CB)" evidence="11">
    <location>
        <begin position="13"/>
        <end position="101"/>
    </location>
</feature>
<feature type="domain" description="Tyr recombinase" evidence="10">
    <location>
        <begin position="124"/>
        <end position="313"/>
    </location>
</feature>
<protein>
    <submittedName>
        <fullName evidence="12">Site-specific integrase</fullName>
    </submittedName>
</protein>
<dbReference type="InterPro" id="IPR044068">
    <property type="entry name" value="CB"/>
</dbReference>
<keyword evidence="3" id="KW-0132">Cell division</keyword>
<evidence type="ECO:0000256" key="1">
    <source>
        <dbReference type="ARBA" id="ARBA00004496"/>
    </source>
</evidence>
<evidence type="ECO:0000313" key="12">
    <source>
        <dbReference type="EMBL" id="WAH44994.1"/>
    </source>
</evidence>
<dbReference type="Proteomes" id="UP001164761">
    <property type="component" value="Plasmid unnamed2"/>
</dbReference>
<geneLocation type="plasmid" evidence="12 13">
    <name>unnamed2</name>
</geneLocation>
<evidence type="ECO:0000256" key="7">
    <source>
        <dbReference type="ARBA" id="ARBA00023172"/>
    </source>
</evidence>
<dbReference type="RefSeq" id="WP_268008863.1">
    <property type="nucleotide sequence ID" value="NZ_CP104069.1"/>
</dbReference>
<evidence type="ECO:0000256" key="5">
    <source>
        <dbReference type="ARBA" id="ARBA00022908"/>
    </source>
</evidence>
<evidence type="ECO:0000256" key="9">
    <source>
        <dbReference type="PROSITE-ProRule" id="PRU01248"/>
    </source>
</evidence>
<dbReference type="Pfam" id="PF02899">
    <property type="entry name" value="Phage_int_SAM_1"/>
    <property type="match status" value="1"/>
</dbReference>
<gene>
    <name evidence="12" type="ORF">NZD89_28850</name>
</gene>
<dbReference type="SUPFAM" id="SSF56349">
    <property type="entry name" value="DNA breaking-rejoining enzymes"/>
    <property type="match status" value="1"/>
</dbReference>
<keyword evidence="13" id="KW-1185">Reference proteome</keyword>
<dbReference type="Gene3D" id="1.10.443.10">
    <property type="entry name" value="Intergrase catalytic core"/>
    <property type="match status" value="1"/>
</dbReference>
<evidence type="ECO:0000313" key="13">
    <source>
        <dbReference type="Proteomes" id="UP001164761"/>
    </source>
</evidence>
<dbReference type="InterPro" id="IPR002104">
    <property type="entry name" value="Integrase_catalytic"/>
</dbReference>
<comment type="subcellular location">
    <subcellularLocation>
        <location evidence="1">Cytoplasm</location>
    </subcellularLocation>
</comment>
<reference evidence="12" key="1">
    <citation type="submission" date="2022-08" db="EMBL/GenBank/DDBJ databases">
        <title>Alicyclobacillus fastidiosus DSM 17978, complete genome.</title>
        <authorList>
            <person name="Wang Q."/>
            <person name="Cai R."/>
            <person name="Wang Z."/>
        </authorList>
    </citation>
    <scope>NUCLEOTIDE SEQUENCE</scope>
    <source>
        <strain evidence="12">DSM 17978</strain>
        <plasmid evidence="12">unnamed2</plasmid>
    </source>
</reference>
<organism evidence="12 13">
    <name type="scientific">Alicyclobacillus fastidiosus</name>
    <dbReference type="NCBI Taxonomy" id="392011"/>
    <lineage>
        <taxon>Bacteria</taxon>
        <taxon>Bacillati</taxon>
        <taxon>Bacillota</taxon>
        <taxon>Bacilli</taxon>
        <taxon>Bacillales</taxon>
        <taxon>Alicyclobacillaceae</taxon>
        <taxon>Alicyclobacillus</taxon>
    </lineage>
</organism>
<dbReference type="EMBL" id="CP104069">
    <property type="protein sequence ID" value="WAH44994.1"/>
    <property type="molecule type" value="Genomic_DNA"/>
</dbReference>
<evidence type="ECO:0000256" key="3">
    <source>
        <dbReference type="ARBA" id="ARBA00022618"/>
    </source>
</evidence>